<dbReference type="OrthoDB" id="4863717at2759"/>
<proteinExistence type="predicted"/>
<comment type="caution">
    <text evidence="3">The sequence shown here is derived from an EMBL/GenBank/DDBJ whole genome shotgun (WGS) entry which is preliminary data.</text>
</comment>
<feature type="compositionally biased region" description="Polar residues" evidence="2">
    <location>
        <begin position="323"/>
        <end position="355"/>
    </location>
</feature>
<evidence type="ECO:0000256" key="1">
    <source>
        <dbReference type="SAM" id="Coils"/>
    </source>
</evidence>
<accession>A0A179IH14</accession>
<feature type="coiled-coil region" evidence="1">
    <location>
        <begin position="26"/>
        <end position="102"/>
    </location>
</feature>
<feature type="region of interest" description="Disordered" evidence="2">
    <location>
        <begin position="319"/>
        <end position="355"/>
    </location>
</feature>
<evidence type="ECO:0000313" key="4">
    <source>
        <dbReference type="Proteomes" id="UP000243081"/>
    </source>
</evidence>
<dbReference type="AlphaFoldDB" id="A0A179IH14"/>
<name>A0A179IH14_CORDF</name>
<dbReference type="Proteomes" id="UP000243081">
    <property type="component" value="Unassembled WGS sequence"/>
</dbReference>
<evidence type="ECO:0000313" key="3">
    <source>
        <dbReference type="EMBL" id="OAR01937.1"/>
    </source>
</evidence>
<organism evidence="3 4">
    <name type="scientific">Cordyceps confragosa</name>
    <name type="common">Lecanicillium lecanii</name>
    <dbReference type="NCBI Taxonomy" id="2714763"/>
    <lineage>
        <taxon>Eukaryota</taxon>
        <taxon>Fungi</taxon>
        <taxon>Dikarya</taxon>
        <taxon>Ascomycota</taxon>
        <taxon>Pezizomycotina</taxon>
        <taxon>Sordariomycetes</taxon>
        <taxon>Hypocreomycetidae</taxon>
        <taxon>Hypocreales</taxon>
        <taxon>Cordycipitaceae</taxon>
        <taxon>Akanthomyces</taxon>
    </lineage>
</organism>
<evidence type="ECO:0000256" key="2">
    <source>
        <dbReference type="SAM" id="MobiDB-lite"/>
    </source>
</evidence>
<dbReference type="EMBL" id="LUKN01000920">
    <property type="protein sequence ID" value="OAR01937.1"/>
    <property type="molecule type" value="Genomic_DNA"/>
</dbReference>
<dbReference type="OMA" id="PIPCSNT"/>
<protein>
    <submittedName>
        <fullName evidence="3">Uncharacterized protein</fullName>
    </submittedName>
</protein>
<reference evidence="3 4" key="1">
    <citation type="submission" date="2016-03" db="EMBL/GenBank/DDBJ databases">
        <title>Fine-scale spatial genetic structure of a fungal parasite of coffee scale insects.</title>
        <authorList>
            <person name="Jackson D."/>
            <person name="Zemenick K.A."/>
            <person name="Malloure B."/>
            <person name="Quandt C.A."/>
            <person name="James T.Y."/>
        </authorList>
    </citation>
    <scope>NUCLEOTIDE SEQUENCE [LARGE SCALE GENOMIC DNA]</scope>
    <source>
        <strain evidence="3 4">UM487</strain>
    </source>
</reference>
<gene>
    <name evidence="3" type="ORF">LLEC1_05886</name>
</gene>
<sequence length="473" mass="53292">MGHRPLYRRAARRHPPHVIYSSTQRLLEIDSEIEQLRKRNSDLEVANRTNLNSIVEERQKADADRAIVLRELKEQKEKVQSLHGAETKAEKLDRQIKEQEKGLLSQVEAIKKKSAEVGCQQTLYERTKEELEKEKVKPHRSEQQPADDEAGVDSHSTAMFDNFHQFLDMYKAELSIDVAADTAPAAAIEKLGLPLPASNSAAAENMGIAAALAVTGKALVEHVFQQTLVDPDSDLHRVLDRLAVDDTEHEAYVRAVLLRLVQELPADEQRAMHDASIAGAVEEIVTALEPWTPQAALKDKIEVDFLFQVLEEWRAVPLEKKPTTASATSNNKSHVNTPKQPAARAQTQQSSPATLSKKQVAKVVWPVFMALLPDEDPPEIVSCGYVLTKAHMREAEEEVADEESTYKQARQSLRRKSTTQKKKTKFAGRVVSAGLRRVHRELGRLSWAESRRLRRRSGWLWTLSSILFIVIME</sequence>
<feature type="compositionally biased region" description="Basic residues" evidence="2">
    <location>
        <begin position="412"/>
        <end position="425"/>
    </location>
</feature>
<feature type="region of interest" description="Disordered" evidence="2">
    <location>
        <begin position="129"/>
        <end position="153"/>
    </location>
</feature>
<keyword evidence="4" id="KW-1185">Reference proteome</keyword>
<keyword evidence="1" id="KW-0175">Coiled coil</keyword>
<feature type="compositionally biased region" description="Basic and acidic residues" evidence="2">
    <location>
        <begin position="129"/>
        <end position="142"/>
    </location>
</feature>
<feature type="region of interest" description="Disordered" evidence="2">
    <location>
        <begin position="402"/>
        <end position="425"/>
    </location>
</feature>